<feature type="transmembrane region" description="Helical" evidence="1">
    <location>
        <begin position="67"/>
        <end position="84"/>
    </location>
</feature>
<feature type="transmembrane region" description="Helical" evidence="1">
    <location>
        <begin position="96"/>
        <end position="114"/>
    </location>
</feature>
<feature type="transmembrane region" description="Helical" evidence="1">
    <location>
        <begin position="120"/>
        <end position="138"/>
    </location>
</feature>
<dbReference type="InterPro" id="IPR010266">
    <property type="entry name" value="NnrS"/>
</dbReference>
<keyword evidence="3" id="KW-1185">Reference proteome</keyword>
<keyword evidence="1" id="KW-0472">Membrane</keyword>
<evidence type="ECO:0008006" key="4">
    <source>
        <dbReference type="Google" id="ProtNLM"/>
    </source>
</evidence>
<evidence type="ECO:0000313" key="3">
    <source>
        <dbReference type="Proteomes" id="UP000253941"/>
    </source>
</evidence>
<accession>A0A369T6E7</accession>
<proteinExistence type="predicted"/>
<reference evidence="2 3" key="1">
    <citation type="submission" date="2018-07" db="EMBL/GenBank/DDBJ databases">
        <title>Venubactetium sediminum gen. nov., sp. nov., isolated from a marine solar saltern.</title>
        <authorList>
            <person name="Wang S."/>
        </authorList>
    </citation>
    <scope>NUCLEOTIDE SEQUENCE [LARGE SCALE GENOMIC DNA]</scope>
    <source>
        <strain evidence="2 3">WD2A32</strain>
    </source>
</reference>
<gene>
    <name evidence="2" type="ORF">DRB17_15700</name>
</gene>
<feature type="transmembrane region" description="Helical" evidence="1">
    <location>
        <begin position="343"/>
        <end position="361"/>
    </location>
</feature>
<feature type="transmembrane region" description="Helical" evidence="1">
    <location>
        <begin position="367"/>
        <end position="388"/>
    </location>
</feature>
<protein>
    <recommendedName>
        <fullName evidence="4">NnrS family protein</fullName>
    </recommendedName>
</protein>
<evidence type="ECO:0000313" key="2">
    <source>
        <dbReference type="EMBL" id="RDD60903.1"/>
    </source>
</evidence>
<dbReference type="Pfam" id="PF05940">
    <property type="entry name" value="NnrS"/>
    <property type="match status" value="1"/>
</dbReference>
<keyword evidence="1" id="KW-0812">Transmembrane</keyword>
<dbReference type="EMBL" id="QPMH01000018">
    <property type="protein sequence ID" value="RDD60903.1"/>
    <property type="molecule type" value="Genomic_DNA"/>
</dbReference>
<comment type="caution">
    <text evidence="2">The sequence shown here is derived from an EMBL/GenBank/DDBJ whole genome shotgun (WGS) entry which is preliminary data.</text>
</comment>
<feature type="transmembrane region" description="Helical" evidence="1">
    <location>
        <begin position="305"/>
        <end position="323"/>
    </location>
</feature>
<dbReference type="Proteomes" id="UP000253941">
    <property type="component" value="Unassembled WGS sequence"/>
</dbReference>
<feature type="transmembrane region" description="Helical" evidence="1">
    <location>
        <begin position="27"/>
        <end position="47"/>
    </location>
</feature>
<dbReference type="AlphaFoldDB" id="A0A369T6E7"/>
<feature type="transmembrane region" description="Helical" evidence="1">
    <location>
        <begin position="178"/>
        <end position="199"/>
    </location>
</feature>
<dbReference type="RefSeq" id="WP_114583168.1">
    <property type="nucleotide sequence ID" value="NZ_QPMH01000018.1"/>
</dbReference>
<name>A0A369T6E7_9PROT</name>
<keyword evidence="1" id="KW-1133">Transmembrane helix</keyword>
<sequence>MARQGAAIPRYRTFSGPSLLSQGFRPFFLVAGVWSALAVLLWIGWLLGGWPLPLAMPGVLWHGHEMIFGYLVAALAGFLMTAVPNWTGRMPLQGRALAALTVIWGVGRLAMALGGALPTTVVAVADLAFLACLLAVMGREIVAGRNWRNLPILGALTLLLVANVTVHASAAFGFDPRIGLRLSVAMFVVLIALIGGRIVPSFTRNWLVKRGHDRHPAKYGHGDQAALLITLAAALSWTAAPSSGLTGVLAGAAALANAWRLSRWRGLPTWREPLLLILHLGYAWLPLGFALMAAASFSAEVPASAALHAMTAGAMGAMTLAVMTRTSLGHTGRALTADMATTVSYVLVIAAAVLRIAGALAPSAASVLHAAAGAAWVAAFAVFVAAYAPKLVAPRP</sequence>
<organism evidence="2 3">
    <name type="scientific">Ferruginivarius sediminum</name>
    <dbReference type="NCBI Taxonomy" id="2661937"/>
    <lineage>
        <taxon>Bacteria</taxon>
        <taxon>Pseudomonadati</taxon>
        <taxon>Pseudomonadota</taxon>
        <taxon>Alphaproteobacteria</taxon>
        <taxon>Rhodospirillales</taxon>
        <taxon>Rhodospirillaceae</taxon>
        <taxon>Ferruginivarius</taxon>
    </lineage>
</organism>
<evidence type="ECO:0000256" key="1">
    <source>
        <dbReference type="SAM" id="Phobius"/>
    </source>
</evidence>
<feature type="transmembrane region" description="Helical" evidence="1">
    <location>
        <begin position="150"/>
        <end position="172"/>
    </location>
</feature>
<feature type="transmembrane region" description="Helical" evidence="1">
    <location>
        <begin position="274"/>
        <end position="299"/>
    </location>
</feature>